<feature type="domain" description="F-box" evidence="1">
    <location>
        <begin position="1"/>
        <end position="44"/>
    </location>
</feature>
<evidence type="ECO:0000259" key="1">
    <source>
        <dbReference type="PROSITE" id="PS50181"/>
    </source>
</evidence>
<protein>
    <recommendedName>
        <fullName evidence="1">F-box domain-containing protein</fullName>
    </recommendedName>
</protein>
<dbReference type="CDD" id="cd22162">
    <property type="entry name" value="F-box_AtSKIP3-like"/>
    <property type="match status" value="1"/>
</dbReference>
<evidence type="ECO:0000313" key="2">
    <source>
        <dbReference type="EMBL" id="AFK47906.1"/>
    </source>
</evidence>
<dbReference type="InterPro" id="IPR001810">
    <property type="entry name" value="F-box_dom"/>
</dbReference>
<dbReference type="AlphaFoldDB" id="I3T5W4"/>
<proteinExistence type="evidence at transcript level"/>
<dbReference type="InterPro" id="IPR036047">
    <property type="entry name" value="F-box-like_dom_sf"/>
</dbReference>
<reference evidence="2" key="1">
    <citation type="submission" date="2012-05" db="EMBL/GenBank/DDBJ databases">
        <authorList>
            <person name="Krishnakumar V."/>
            <person name="Cheung F."/>
            <person name="Xiao Y."/>
            <person name="Chan A."/>
            <person name="Moskal W.A."/>
            <person name="Town C.D."/>
        </authorList>
    </citation>
    <scope>NUCLEOTIDE SEQUENCE</scope>
</reference>
<dbReference type="PANTHER" id="PTHR32278">
    <property type="entry name" value="F-BOX DOMAIN-CONTAINING PROTEIN"/>
    <property type="match status" value="1"/>
</dbReference>
<dbReference type="SMART" id="SM00256">
    <property type="entry name" value="FBOX"/>
    <property type="match status" value="1"/>
</dbReference>
<dbReference type="PANTHER" id="PTHR32278:SF15">
    <property type="entry name" value="F-BOX PROTEIN PP2-B13-RELATED"/>
    <property type="match status" value="1"/>
</dbReference>
<dbReference type="EMBL" id="BT148112">
    <property type="protein sequence ID" value="AFK47906.1"/>
    <property type="molecule type" value="mRNA"/>
</dbReference>
<dbReference type="PROSITE" id="PS50181">
    <property type="entry name" value="FBOX"/>
    <property type="match status" value="1"/>
</dbReference>
<sequence length="135" mass="15336">MISLPEDCVSEILSHTSPPDACRFSLVSSTLRSAADSDMVWRSFLPSDYEDIVSRAVNPSALQFSSYKQLFHALCSPLLLDGGNKSFKLDKLSGKKSYILSTRDLSITWSSDPMFWSWRWRLCFMGTEETYSETE</sequence>
<name>I3T5W4_LOTJA</name>
<organism evidence="2">
    <name type="scientific">Lotus japonicus</name>
    <name type="common">Lotus corniculatus var. japonicus</name>
    <dbReference type="NCBI Taxonomy" id="34305"/>
    <lineage>
        <taxon>Eukaryota</taxon>
        <taxon>Viridiplantae</taxon>
        <taxon>Streptophyta</taxon>
        <taxon>Embryophyta</taxon>
        <taxon>Tracheophyta</taxon>
        <taxon>Spermatophyta</taxon>
        <taxon>Magnoliopsida</taxon>
        <taxon>eudicotyledons</taxon>
        <taxon>Gunneridae</taxon>
        <taxon>Pentapetalae</taxon>
        <taxon>rosids</taxon>
        <taxon>fabids</taxon>
        <taxon>Fabales</taxon>
        <taxon>Fabaceae</taxon>
        <taxon>Papilionoideae</taxon>
        <taxon>50 kb inversion clade</taxon>
        <taxon>NPAAA clade</taxon>
        <taxon>Hologalegina</taxon>
        <taxon>robinioid clade</taxon>
        <taxon>Loteae</taxon>
        <taxon>Lotus</taxon>
    </lineage>
</organism>
<dbReference type="Gene3D" id="1.20.1280.50">
    <property type="match status" value="1"/>
</dbReference>
<dbReference type="SUPFAM" id="SSF81383">
    <property type="entry name" value="F-box domain"/>
    <property type="match status" value="1"/>
</dbReference>
<accession>I3T5W4</accession>
<dbReference type="Pfam" id="PF00646">
    <property type="entry name" value="F-box"/>
    <property type="match status" value="1"/>
</dbReference>